<sequence length="300" mass="32188">MHSDWLWVIFTLAAALAQTLRNATQRGLIAGLGATAAAHVRFLFGLPFGLAFLAALLLLTGQMPPRPSLVALGWMLSGSLMQILGTALMLSAMSERSFVVTIAYTKTEPVQVALFGIVMLSEKLTLPLIAAILIATSGVMIMGWPARQVPGMDRHRLKPALLGMASGAFFAMAAISFRGGILALQAENYILAAITTLAIGLLMQTAMLTAWLALRDRRALREIIQAWRPSLGAGFLGAVASAFWYLAFALESAARVRTLALVEILFAQIVSRNMFRQKTSPRDAIGIVLVVVGVVILLNS</sequence>
<reference evidence="3 4" key="1">
    <citation type="submission" date="2018-10" db="EMBL/GenBank/DDBJ databases">
        <title>Xanthobacter tagetidis genome sequencing and assembly.</title>
        <authorList>
            <person name="Maclea K.S."/>
            <person name="Goen A.E."/>
            <person name="Fatima S.A."/>
        </authorList>
    </citation>
    <scope>NUCLEOTIDE SEQUENCE [LARGE SCALE GENOMIC DNA]</scope>
    <source>
        <strain evidence="3 4">ATCC 700314</strain>
    </source>
</reference>
<feature type="transmembrane region" description="Helical" evidence="1">
    <location>
        <begin position="38"/>
        <end position="59"/>
    </location>
</feature>
<feature type="transmembrane region" description="Helical" evidence="1">
    <location>
        <begin position="71"/>
        <end position="90"/>
    </location>
</feature>
<evidence type="ECO:0000313" key="3">
    <source>
        <dbReference type="EMBL" id="RLP74922.1"/>
    </source>
</evidence>
<keyword evidence="1" id="KW-1133">Transmembrane helix</keyword>
<dbReference type="EMBL" id="RCTF01000017">
    <property type="protein sequence ID" value="RLP74922.1"/>
    <property type="molecule type" value="Genomic_DNA"/>
</dbReference>
<keyword evidence="1" id="KW-0472">Membrane</keyword>
<dbReference type="OrthoDB" id="5243804at2"/>
<dbReference type="Gene3D" id="1.10.3730.20">
    <property type="match status" value="1"/>
</dbReference>
<feature type="domain" description="EamA" evidence="2">
    <location>
        <begin position="6"/>
        <end position="142"/>
    </location>
</feature>
<protein>
    <submittedName>
        <fullName evidence="3">EamA/RhaT family transporter</fullName>
    </submittedName>
</protein>
<feature type="transmembrane region" description="Helical" evidence="1">
    <location>
        <begin position="157"/>
        <end position="177"/>
    </location>
</feature>
<evidence type="ECO:0000259" key="2">
    <source>
        <dbReference type="Pfam" id="PF00892"/>
    </source>
</evidence>
<keyword evidence="4" id="KW-1185">Reference proteome</keyword>
<dbReference type="GO" id="GO:0016020">
    <property type="term" value="C:membrane"/>
    <property type="evidence" value="ECO:0007669"/>
    <property type="project" value="InterPro"/>
</dbReference>
<dbReference type="AlphaFoldDB" id="A0A3L7A6D2"/>
<dbReference type="PANTHER" id="PTHR22911">
    <property type="entry name" value="ACYL-MALONYL CONDENSING ENZYME-RELATED"/>
    <property type="match status" value="1"/>
</dbReference>
<feature type="transmembrane region" description="Helical" evidence="1">
    <location>
        <begin position="124"/>
        <end position="145"/>
    </location>
</feature>
<dbReference type="PANTHER" id="PTHR22911:SF137">
    <property type="entry name" value="SOLUTE CARRIER FAMILY 35 MEMBER G2-RELATED"/>
    <property type="match status" value="1"/>
</dbReference>
<dbReference type="InterPro" id="IPR037185">
    <property type="entry name" value="EmrE-like"/>
</dbReference>
<dbReference type="Pfam" id="PF00892">
    <property type="entry name" value="EamA"/>
    <property type="match status" value="2"/>
</dbReference>
<feature type="transmembrane region" description="Helical" evidence="1">
    <location>
        <begin position="226"/>
        <end position="248"/>
    </location>
</feature>
<gene>
    <name evidence="3" type="ORF">D9R14_18035</name>
</gene>
<dbReference type="InterPro" id="IPR000620">
    <property type="entry name" value="EamA_dom"/>
</dbReference>
<comment type="caution">
    <text evidence="3">The sequence shown here is derived from an EMBL/GenBank/DDBJ whole genome shotgun (WGS) entry which is preliminary data.</text>
</comment>
<keyword evidence="1" id="KW-0812">Transmembrane</keyword>
<dbReference type="Proteomes" id="UP000269692">
    <property type="component" value="Unassembled WGS sequence"/>
</dbReference>
<feature type="transmembrane region" description="Helical" evidence="1">
    <location>
        <begin position="189"/>
        <end position="214"/>
    </location>
</feature>
<evidence type="ECO:0000256" key="1">
    <source>
        <dbReference type="SAM" id="Phobius"/>
    </source>
</evidence>
<feature type="domain" description="EamA" evidence="2">
    <location>
        <begin position="165"/>
        <end position="298"/>
    </location>
</feature>
<dbReference type="SUPFAM" id="SSF103481">
    <property type="entry name" value="Multidrug resistance efflux transporter EmrE"/>
    <property type="match status" value="2"/>
</dbReference>
<organism evidence="3 4">
    <name type="scientific">Xanthobacter tagetidis</name>
    <dbReference type="NCBI Taxonomy" id="60216"/>
    <lineage>
        <taxon>Bacteria</taxon>
        <taxon>Pseudomonadati</taxon>
        <taxon>Pseudomonadota</taxon>
        <taxon>Alphaproteobacteria</taxon>
        <taxon>Hyphomicrobiales</taxon>
        <taxon>Xanthobacteraceae</taxon>
        <taxon>Xanthobacter</taxon>
    </lineage>
</organism>
<feature type="transmembrane region" description="Helical" evidence="1">
    <location>
        <begin position="283"/>
        <end position="299"/>
    </location>
</feature>
<proteinExistence type="predicted"/>
<evidence type="ECO:0000313" key="4">
    <source>
        <dbReference type="Proteomes" id="UP000269692"/>
    </source>
</evidence>
<name>A0A3L7A6D2_9HYPH</name>
<accession>A0A3L7A6D2</accession>